<keyword evidence="5" id="KW-0966">Cell projection</keyword>
<dbReference type="PROSITE" id="PS51665">
    <property type="entry name" value="ENKURIN"/>
    <property type="match status" value="1"/>
</dbReference>
<comment type="subcellular location">
    <subcellularLocation>
        <location evidence="1">Cell projection</location>
        <location evidence="1">Cilium</location>
    </subcellularLocation>
    <subcellularLocation>
        <location evidence="2">Cytoplasm</location>
        <location evidence="2">Cytoskeleton</location>
    </subcellularLocation>
</comment>
<proteinExistence type="predicted"/>
<organism evidence="8 9">
    <name type="scientific">Strigomonas culicis</name>
    <dbReference type="NCBI Taxonomy" id="28005"/>
    <lineage>
        <taxon>Eukaryota</taxon>
        <taxon>Discoba</taxon>
        <taxon>Euglenozoa</taxon>
        <taxon>Kinetoplastea</taxon>
        <taxon>Metakinetoplastina</taxon>
        <taxon>Trypanosomatida</taxon>
        <taxon>Trypanosomatidae</taxon>
        <taxon>Strigomonadinae</taxon>
        <taxon>Strigomonas</taxon>
    </lineage>
</organism>
<keyword evidence="3" id="KW-0963">Cytoplasm</keyword>
<dbReference type="AlphaFoldDB" id="S9TYM5"/>
<evidence type="ECO:0000259" key="7">
    <source>
        <dbReference type="PROSITE" id="PS51665"/>
    </source>
</evidence>
<feature type="domain" description="Enkurin" evidence="7">
    <location>
        <begin position="215"/>
        <end position="317"/>
    </location>
</feature>
<evidence type="ECO:0000256" key="6">
    <source>
        <dbReference type="SAM" id="MobiDB-lite"/>
    </source>
</evidence>
<keyword evidence="9" id="KW-1185">Reference proteome</keyword>
<evidence type="ECO:0000256" key="1">
    <source>
        <dbReference type="ARBA" id="ARBA00004138"/>
    </source>
</evidence>
<dbReference type="PANTHER" id="PTHR21490">
    <property type="entry name" value="ENKURIN-RELATED"/>
    <property type="match status" value="1"/>
</dbReference>
<keyword evidence="4" id="KW-0206">Cytoskeleton</keyword>
<comment type="caution">
    <text evidence="8">The sequence shown here is derived from an EMBL/GenBank/DDBJ whole genome shotgun (WGS) entry which is preliminary data.</text>
</comment>
<dbReference type="GO" id="GO:0005516">
    <property type="term" value="F:calmodulin binding"/>
    <property type="evidence" value="ECO:0007669"/>
    <property type="project" value="TreeGrafter"/>
</dbReference>
<dbReference type="Pfam" id="PF13864">
    <property type="entry name" value="Enkurin"/>
    <property type="match status" value="1"/>
</dbReference>
<dbReference type="GO" id="GO:0005856">
    <property type="term" value="C:cytoskeleton"/>
    <property type="evidence" value="ECO:0007669"/>
    <property type="project" value="UniProtKB-SubCell"/>
</dbReference>
<name>S9TYM5_9TRYP</name>
<dbReference type="EMBL" id="ATMH01008500">
    <property type="protein sequence ID" value="EPY21763.1"/>
    <property type="molecule type" value="Genomic_DNA"/>
</dbReference>
<evidence type="ECO:0000313" key="8">
    <source>
        <dbReference type="EMBL" id="EPY21763.1"/>
    </source>
</evidence>
<dbReference type="PANTHER" id="PTHR21490:SF0">
    <property type="entry name" value="ENKURIN"/>
    <property type="match status" value="1"/>
</dbReference>
<reference evidence="8 9" key="1">
    <citation type="journal article" date="2013" name="PLoS ONE">
        <title>Predicting the Proteins of Angomonas deanei, Strigomonas culicis and Their Respective Endosymbionts Reveals New Aspects of the Trypanosomatidae Family.</title>
        <authorList>
            <person name="Motta M.C."/>
            <person name="Martins A.C."/>
            <person name="de Souza S.S."/>
            <person name="Catta-Preta C.M."/>
            <person name="Silva R."/>
            <person name="Klein C.C."/>
            <person name="de Almeida L.G."/>
            <person name="de Lima Cunha O."/>
            <person name="Ciapina L.P."/>
            <person name="Brocchi M."/>
            <person name="Colabardini A.C."/>
            <person name="de Araujo Lima B."/>
            <person name="Machado C.R."/>
            <person name="de Almeida Soares C.M."/>
            <person name="Probst C.M."/>
            <person name="de Menezes C.B."/>
            <person name="Thompson C.E."/>
            <person name="Bartholomeu D.C."/>
            <person name="Gradia D.F."/>
            <person name="Pavoni D.P."/>
            <person name="Grisard E.C."/>
            <person name="Fantinatti-Garboggini F."/>
            <person name="Marchini F.K."/>
            <person name="Rodrigues-Luiz G.F."/>
            <person name="Wagner G."/>
            <person name="Goldman G.H."/>
            <person name="Fietto J.L."/>
            <person name="Elias M.C."/>
            <person name="Goldman M.H."/>
            <person name="Sagot M.F."/>
            <person name="Pereira M."/>
            <person name="Stoco P.H."/>
            <person name="de Mendonca-Neto R.P."/>
            <person name="Teixeira S.M."/>
            <person name="Maciel T.E."/>
            <person name="de Oliveira Mendes T.A."/>
            <person name="Urmenyi T.P."/>
            <person name="de Souza W."/>
            <person name="Schenkman S."/>
            <person name="de Vasconcelos A.T."/>
        </authorList>
    </citation>
    <scope>NUCLEOTIDE SEQUENCE [LARGE SCALE GENOMIC DNA]</scope>
</reference>
<evidence type="ECO:0000256" key="3">
    <source>
        <dbReference type="ARBA" id="ARBA00022490"/>
    </source>
</evidence>
<accession>S9TYM5</accession>
<evidence type="ECO:0000256" key="5">
    <source>
        <dbReference type="ARBA" id="ARBA00023273"/>
    </source>
</evidence>
<feature type="region of interest" description="Disordered" evidence="6">
    <location>
        <begin position="131"/>
        <end position="173"/>
    </location>
</feature>
<gene>
    <name evidence="8" type="ORF">STCU_08500</name>
</gene>
<dbReference type="InterPro" id="IPR052102">
    <property type="entry name" value="Enkurin_domain-protein"/>
</dbReference>
<evidence type="ECO:0000256" key="4">
    <source>
        <dbReference type="ARBA" id="ARBA00023212"/>
    </source>
</evidence>
<dbReference type="InterPro" id="IPR027012">
    <property type="entry name" value="Enkurin_dom"/>
</dbReference>
<dbReference type="Proteomes" id="UP000015354">
    <property type="component" value="Unassembled WGS sequence"/>
</dbReference>
<protein>
    <recommendedName>
        <fullName evidence="7">Enkurin domain-containing protein</fullName>
    </recommendedName>
</protein>
<sequence length="341" mass="37954">MSGETIYNILAAQEKKEQAIANSSPYTGQYEKHMETPEKPVYSTFYEKGKEYDGSNARFFKQRDAVIGKNIGETVDPQNFLKRGGGVKHTVAPVPHEKVITKAPLDMHGGAAGVFGNNIYGDGRNDGGLGGGAGDGTYVDEDGNVQRIGGDGSNGGDGTGDQNGNDDYPGKGTYISGQKNFVASNIVEVSNMVPKRNIDQPEYATHRKDFGKNPVYLDRVKGELEQEKEFVRSIEERKAQRQRDIYSQYVFQLNEQERVSLLNKLKQKFKEKSTAYNKMPLSKDTMQGAKRRTELEKHVSDLEEAIKKLDKEAIFVYKDDPVNGQWTKNAAMEAARNYASK</sequence>
<evidence type="ECO:0000256" key="2">
    <source>
        <dbReference type="ARBA" id="ARBA00004245"/>
    </source>
</evidence>
<evidence type="ECO:0000313" key="9">
    <source>
        <dbReference type="Proteomes" id="UP000015354"/>
    </source>
</evidence>
<dbReference type="GO" id="GO:0005929">
    <property type="term" value="C:cilium"/>
    <property type="evidence" value="ECO:0007669"/>
    <property type="project" value="UniProtKB-SubCell"/>
</dbReference>
<feature type="compositionally biased region" description="Gly residues" evidence="6">
    <location>
        <begin position="149"/>
        <end position="161"/>
    </location>
</feature>
<dbReference type="OrthoDB" id="2123594at2759"/>